<feature type="domain" description="Cysteine-rich" evidence="1">
    <location>
        <begin position="132"/>
        <end position="217"/>
    </location>
</feature>
<name>A0A5K7YQN5_9BACT</name>
<sequence length="238" mass="25921">MRVTLFVQCLVDSLYPEVGEAMVALFNRLGISVRVPTNQTCCGQPAFNAGHRKAAGRAAKRFITIFEDAEVIVCPSGSCVAMVRHHYPELFANDQKWLGRAAEVGRKTFELSQYLVDVLGIDDVGACYPGKVTYHDSCHLLRGLGVAEQPRRLIRNIRRSELVEMNASDRCCGFGGTFAVNYPDISVAMVDEKISNIIASGADTVTGCDISCLMNIQGRLSRIGSPVKTLHLAQLLAG</sequence>
<dbReference type="OrthoDB" id="5289041at2"/>
<dbReference type="Proteomes" id="UP000427906">
    <property type="component" value="Chromosome"/>
</dbReference>
<dbReference type="Pfam" id="PF02754">
    <property type="entry name" value="CCG"/>
    <property type="match status" value="2"/>
</dbReference>
<dbReference type="PANTHER" id="PTHR30296:SF0">
    <property type="entry name" value="LACTATE UTILIZATION PROTEIN A"/>
    <property type="match status" value="1"/>
</dbReference>
<keyword evidence="3" id="KW-1185">Reference proteome</keyword>
<evidence type="ECO:0000313" key="2">
    <source>
        <dbReference type="EMBL" id="BBO70635.1"/>
    </source>
</evidence>
<dbReference type="InterPro" id="IPR004017">
    <property type="entry name" value="Cys_rich_dom"/>
</dbReference>
<dbReference type="KEGG" id="dalk:DSCA_45650"/>
<evidence type="ECO:0000259" key="1">
    <source>
        <dbReference type="Pfam" id="PF02754"/>
    </source>
</evidence>
<gene>
    <name evidence="2" type="ORF">DSCA_45650</name>
</gene>
<feature type="domain" description="Cysteine-rich" evidence="1">
    <location>
        <begin position="3"/>
        <end position="83"/>
    </location>
</feature>
<organism evidence="2 3">
    <name type="scientific">Desulfosarcina alkanivorans</name>
    <dbReference type="NCBI Taxonomy" id="571177"/>
    <lineage>
        <taxon>Bacteria</taxon>
        <taxon>Pseudomonadati</taxon>
        <taxon>Thermodesulfobacteriota</taxon>
        <taxon>Desulfobacteria</taxon>
        <taxon>Desulfobacterales</taxon>
        <taxon>Desulfosarcinaceae</taxon>
        <taxon>Desulfosarcina</taxon>
    </lineage>
</organism>
<accession>A0A5K7YQN5</accession>
<dbReference type="EMBL" id="AP021874">
    <property type="protein sequence ID" value="BBO70635.1"/>
    <property type="molecule type" value="Genomic_DNA"/>
</dbReference>
<dbReference type="GO" id="GO:0005829">
    <property type="term" value="C:cytosol"/>
    <property type="evidence" value="ECO:0007669"/>
    <property type="project" value="TreeGrafter"/>
</dbReference>
<reference evidence="2 3" key="1">
    <citation type="submission" date="2019-11" db="EMBL/GenBank/DDBJ databases">
        <title>Comparative genomics of hydrocarbon-degrading Desulfosarcina strains.</title>
        <authorList>
            <person name="Watanabe M."/>
            <person name="Kojima H."/>
            <person name="Fukui M."/>
        </authorList>
    </citation>
    <scope>NUCLEOTIDE SEQUENCE [LARGE SCALE GENOMIC DNA]</scope>
    <source>
        <strain evidence="2 3">PL12</strain>
    </source>
</reference>
<dbReference type="GO" id="GO:0016491">
    <property type="term" value="F:oxidoreductase activity"/>
    <property type="evidence" value="ECO:0007669"/>
    <property type="project" value="UniProtKB-ARBA"/>
</dbReference>
<evidence type="ECO:0000313" key="3">
    <source>
        <dbReference type="Proteomes" id="UP000427906"/>
    </source>
</evidence>
<dbReference type="PANTHER" id="PTHR30296">
    <property type="entry name" value="UNCHARACTERIZED PROTEIN YKGE"/>
    <property type="match status" value="1"/>
</dbReference>
<protein>
    <submittedName>
        <fullName evidence="2">Fe-S oxidoreductase</fullName>
    </submittedName>
</protein>
<dbReference type="RefSeq" id="WP_155318571.1">
    <property type="nucleotide sequence ID" value="NZ_AP021874.1"/>
</dbReference>
<dbReference type="AlphaFoldDB" id="A0A5K7YQN5"/>
<proteinExistence type="predicted"/>